<keyword evidence="2" id="KW-1185">Reference proteome</keyword>
<accession>A0A2K8UAC7</accession>
<protein>
    <submittedName>
        <fullName evidence="1">Uncharacterized protein</fullName>
    </submittedName>
</protein>
<proteinExistence type="predicted"/>
<sequence length="497" mass="57080">MSDFLWIEDFEGDLRATVDQVFGLAGCPTAMPDLKAWLGAHGITLKTTFFDAYRLVRDPSQLAAIDYVVIDIDLKPYEDYDLDDPQAVAEIDRFLREKRYLKDSAGHTEPLGPAWRAAVSELKKVAGYHIFTELLIEAGFPKRHILFCSNHGDQLTSIASAFEAAKLAAPVIYTKRDETVRRWIADKQADAYSVLRRGILMGCAAAEDLMDRRGDDGLVFSLFFKREDEPEWPPGPASPDYVRDYLASMTALLPLCAPTSTEQRKQRYRILLHALSREWDNRAKVNHLPDKSTYMASYGTILKEVRNWASHTQLLDDLSEADVAFIFMADLRAMFAFPRECQPHERLLLGLLGRTFGELAEGVTADLIGADAEGRRLPLDRIYFETKRMLGERRSADDNDPYYDQLIRELEKDTPNRVDERDRQFFLQSLYRMFWFYPSRMRRVKYGWTPVSDTGEATLFRHCDFSRTQRESFAFQLARRILIRAFPESFASLANPA</sequence>
<evidence type="ECO:0000313" key="2">
    <source>
        <dbReference type="Proteomes" id="UP000232638"/>
    </source>
</evidence>
<dbReference type="Proteomes" id="UP000232638">
    <property type="component" value="Chromosome"/>
</dbReference>
<dbReference type="OrthoDB" id="2085273at2"/>
<reference evidence="1 2" key="1">
    <citation type="submission" date="2017-03" db="EMBL/GenBank/DDBJ databases">
        <title>Complete genome sequence of Candidatus 'Thiodictyon syntrophicum' sp. nov. strain Cad16T, a photolithoautotroph purple sulfur bacterium isolated from an alpine meromictic lake.</title>
        <authorList>
            <person name="Luedin S.M."/>
            <person name="Pothier J.F."/>
            <person name="Danza F."/>
            <person name="Storelli N."/>
            <person name="Wittwer M."/>
            <person name="Tonolla M."/>
        </authorList>
    </citation>
    <scope>NUCLEOTIDE SEQUENCE [LARGE SCALE GENOMIC DNA]</scope>
    <source>
        <strain evidence="1 2">Cad16T</strain>
    </source>
</reference>
<dbReference type="EMBL" id="CP020370">
    <property type="protein sequence ID" value="AUB82526.1"/>
    <property type="molecule type" value="Genomic_DNA"/>
</dbReference>
<name>A0A2K8UAC7_9GAMM</name>
<gene>
    <name evidence="1" type="ORF">THSYN_17295</name>
</gene>
<dbReference type="RefSeq" id="WP_100920252.1">
    <property type="nucleotide sequence ID" value="NZ_CP020370.1"/>
</dbReference>
<dbReference type="KEGG" id="tsy:THSYN_17295"/>
<organism evidence="1 2">
    <name type="scientific">Candidatus Thiodictyon syntrophicum</name>
    <dbReference type="NCBI Taxonomy" id="1166950"/>
    <lineage>
        <taxon>Bacteria</taxon>
        <taxon>Pseudomonadati</taxon>
        <taxon>Pseudomonadota</taxon>
        <taxon>Gammaproteobacteria</taxon>
        <taxon>Chromatiales</taxon>
        <taxon>Chromatiaceae</taxon>
        <taxon>Thiodictyon</taxon>
    </lineage>
</organism>
<evidence type="ECO:0000313" key="1">
    <source>
        <dbReference type="EMBL" id="AUB82526.1"/>
    </source>
</evidence>
<dbReference type="AlphaFoldDB" id="A0A2K8UAC7"/>